<dbReference type="EMBL" id="JADCNM010000001">
    <property type="protein sequence ID" value="KAG0501395.1"/>
    <property type="molecule type" value="Genomic_DNA"/>
</dbReference>
<evidence type="ECO:0000313" key="1">
    <source>
        <dbReference type="EMBL" id="KAG0501395.1"/>
    </source>
</evidence>
<reference evidence="1 2" key="1">
    <citation type="journal article" date="2020" name="Nat. Food">
        <title>A phased Vanilla planifolia genome enables genetic improvement of flavour and production.</title>
        <authorList>
            <person name="Hasing T."/>
            <person name="Tang H."/>
            <person name="Brym M."/>
            <person name="Khazi F."/>
            <person name="Huang T."/>
            <person name="Chambers A.H."/>
        </authorList>
    </citation>
    <scope>NUCLEOTIDE SEQUENCE [LARGE SCALE GENOMIC DNA]</scope>
    <source>
        <tissue evidence="1">Leaf</tissue>
    </source>
</reference>
<sequence>MIQNARIQLKESLPGTAVFGCNSNNSIMPSGICSVLQLKLDLRNISNRSLFSDYGRRMYYNYRSGGGIPTYTAVTVTSSSIGNSNQQVFICPIIRKLCKWQNL</sequence>
<comment type="caution">
    <text evidence="1">The sequence shown here is derived from an EMBL/GenBank/DDBJ whole genome shotgun (WGS) entry which is preliminary data.</text>
</comment>
<proteinExistence type="predicted"/>
<organism evidence="1 2">
    <name type="scientific">Vanilla planifolia</name>
    <name type="common">Vanilla</name>
    <dbReference type="NCBI Taxonomy" id="51239"/>
    <lineage>
        <taxon>Eukaryota</taxon>
        <taxon>Viridiplantae</taxon>
        <taxon>Streptophyta</taxon>
        <taxon>Embryophyta</taxon>
        <taxon>Tracheophyta</taxon>
        <taxon>Spermatophyta</taxon>
        <taxon>Magnoliopsida</taxon>
        <taxon>Liliopsida</taxon>
        <taxon>Asparagales</taxon>
        <taxon>Orchidaceae</taxon>
        <taxon>Vanilloideae</taxon>
        <taxon>Vanilleae</taxon>
        <taxon>Vanilla</taxon>
    </lineage>
</organism>
<name>A0A835RZC0_VANPL</name>
<gene>
    <name evidence="1" type="ORF">HPP92_001467</name>
</gene>
<dbReference type="AlphaFoldDB" id="A0A835RZC0"/>
<protein>
    <submittedName>
        <fullName evidence="1">Uncharacterized protein</fullName>
    </submittedName>
</protein>
<dbReference type="Proteomes" id="UP000639772">
    <property type="component" value="Chromosome 1"/>
</dbReference>
<accession>A0A835RZC0</accession>
<evidence type="ECO:0000313" key="2">
    <source>
        <dbReference type="Proteomes" id="UP000639772"/>
    </source>
</evidence>